<feature type="region of interest" description="Disordered" evidence="1">
    <location>
        <begin position="1"/>
        <end position="116"/>
    </location>
</feature>
<keyword evidence="3" id="KW-1185">Reference proteome</keyword>
<organism evidence="2 3">
    <name type="scientific">Circinella minor</name>
    <dbReference type="NCBI Taxonomy" id="1195481"/>
    <lineage>
        <taxon>Eukaryota</taxon>
        <taxon>Fungi</taxon>
        <taxon>Fungi incertae sedis</taxon>
        <taxon>Mucoromycota</taxon>
        <taxon>Mucoromycotina</taxon>
        <taxon>Mucoromycetes</taxon>
        <taxon>Mucorales</taxon>
        <taxon>Lichtheimiaceae</taxon>
        <taxon>Circinella</taxon>
    </lineage>
</organism>
<feature type="non-terminal residue" evidence="2">
    <location>
        <position position="212"/>
    </location>
</feature>
<evidence type="ECO:0000313" key="2">
    <source>
        <dbReference type="EMBL" id="KAG2201297.1"/>
    </source>
</evidence>
<evidence type="ECO:0000256" key="1">
    <source>
        <dbReference type="SAM" id="MobiDB-lite"/>
    </source>
</evidence>
<proteinExistence type="predicted"/>
<comment type="caution">
    <text evidence="2">The sequence shown here is derived from an EMBL/GenBank/DDBJ whole genome shotgun (WGS) entry which is preliminary data.</text>
</comment>
<feature type="compositionally biased region" description="Basic and acidic residues" evidence="1">
    <location>
        <begin position="90"/>
        <end position="103"/>
    </location>
</feature>
<reference evidence="2 3" key="1">
    <citation type="submission" date="2020-12" db="EMBL/GenBank/DDBJ databases">
        <title>Metabolic potential, ecology and presence of endohyphal bacteria is reflected in genomic diversity of Mucoromycotina.</title>
        <authorList>
            <person name="Muszewska A."/>
            <person name="Okrasinska A."/>
            <person name="Steczkiewicz K."/>
            <person name="Drgas O."/>
            <person name="Orlowska M."/>
            <person name="Perlinska-Lenart U."/>
            <person name="Aleksandrzak-Piekarczyk T."/>
            <person name="Szatraj K."/>
            <person name="Zielenkiewicz U."/>
            <person name="Pilsyk S."/>
            <person name="Malc E."/>
            <person name="Mieczkowski P."/>
            <person name="Kruszewska J.S."/>
            <person name="Biernat P."/>
            <person name="Pawlowska J."/>
        </authorList>
    </citation>
    <scope>NUCLEOTIDE SEQUENCE [LARGE SCALE GENOMIC DNA]</scope>
    <source>
        <strain evidence="2 3">CBS 142.35</strain>
    </source>
</reference>
<dbReference type="OrthoDB" id="2287981at2759"/>
<accession>A0A8H7QZT2</accession>
<gene>
    <name evidence="2" type="ORF">INT45_008572</name>
</gene>
<evidence type="ECO:0000313" key="3">
    <source>
        <dbReference type="Proteomes" id="UP000646827"/>
    </source>
</evidence>
<feature type="compositionally biased region" description="Acidic residues" evidence="1">
    <location>
        <begin position="44"/>
        <end position="71"/>
    </location>
</feature>
<protein>
    <submittedName>
        <fullName evidence="2">Uncharacterized protein</fullName>
    </submittedName>
</protein>
<dbReference type="Proteomes" id="UP000646827">
    <property type="component" value="Unassembled WGS sequence"/>
</dbReference>
<dbReference type="AlphaFoldDB" id="A0A8H7QZT2"/>
<feature type="compositionally biased region" description="Polar residues" evidence="1">
    <location>
        <begin position="74"/>
        <end position="85"/>
    </location>
</feature>
<dbReference type="EMBL" id="JAEPRB010001799">
    <property type="protein sequence ID" value="KAG2201297.1"/>
    <property type="molecule type" value="Genomic_DNA"/>
</dbReference>
<feature type="compositionally biased region" description="Polar residues" evidence="1">
    <location>
        <begin position="104"/>
        <end position="113"/>
    </location>
</feature>
<name>A0A8H7QZT2_9FUNG</name>
<sequence length="212" mass="24231">MASTRTEATFSIEEEQATTTNGADEQVSLGEKILDMLSPPANEETTENVLDEIDANDDDNSEDCENEEGIEDIFSSNQQATQKMSSDFEDQQHSDNNSDERIMNDQNDSSGSKSKPGAIQQYLSKVQARIISQKYPAKYNRGTFWVYPKDAFFALIEDLEPNVLYYPRIFLWLPHFLMEKLEENMKLKCPKCKTELKSKGYTETPRRVVDVT</sequence>